<feature type="transmembrane region" description="Helical" evidence="10">
    <location>
        <begin position="366"/>
        <end position="390"/>
    </location>
</feature>
<keyword evidence="5" id="KW-0808">Transferase</keyword>
<protein>
    <recommendedName>
        <fullName evidence="3">histidine kinase</fullName>
        <ecNumber evidence="3">2.7.13.3</ecNumber>
    </recommendedName>
</protein>
<dbReference type="InterPro" id="IPR036890">
    <property type="entry name" value="HATPase_C_sf"/>
</dbReference>
<comment type="subcellular location">
    <subcellularLocation>
        <location evidence="2">Membrane</location>
    </subcellularLocation>
</comment>
<evidence type="ECO:0000256" key="4">
    <source>
        <dbReference type="ARBA" id="ARBA00022553"/>
    </source>
</evidence>
<dbReference type="PROSITE" id="PS50885">
    <property type="entry name" value="HAMP"/>
    <property type="match status" value="1"/>
</dbReference>
<keyword evidence="9" id="KW-0902">Two-component regulatory system</keyword>
<sequence>MSLRRKLLLVALCTLALPVAGWLYVRQMETLLREGQAQALTASARAVARSLVVGGALLPTHSEGWYVQETQTPITVDGYGDDWAPLTPWSQPLGKRGKLLLAQNKDWLYLYVDVRSTHRTRADAADANALVADHLILSLGKDGLQRSYLVASAAPGLVTARPLGASVPGLPDMLTAQWQEDGSGYRIELRLPRSLGLDQLGLGVHDASVDGPGSNLSGSSEPDPLAVETRPLLSYSAALSKELALLAPDDIRARVLAPQGWLLAQSGHLGATRGEQPGWFAALIYRSLLATRLGDANLWAEDVPRLDLPEVRAASEGAPANVWRQGEARGSVVLAATVPIQRQGRVEGVLLLEQASRAVPLLANRALLGLLLTSFGVLLVAGAILLAFATRLSLRLARLRDAAERAQANDGRLDGPMMMGKFPMTDAEDEIGDLARSFERLFEVVGGYTDYLRTLASKLSHELNTPLAIVKSSLDNLEHALQERSALPPEARPYLARAHDGVARLSALVRAMSEASRMERSIAAAEPEDVDLVEVVRGCAEAYRPLAGTRRLDCDVPATPLHLHCAPELLAQALDKLFDNALSFTPDGGWMRLTLRALDDGAEIELANQGSPLPAAMQGRLFDSLVSLRDKATPGDAPHLGLGLYVVRLVAERHGGNAVARNLEDGNGVAFSLRLQGMPRMRLSG</sequence>
<keyword evidence="8 10" id="KW-1133">Transmembrane helix</keyword>
<dbReference type="SMART" id="SM00388">
    <property type="entry name" value="HisKA"/>
    <property type="match status" value="1"/>
</dbReference>
<feature type="domain" description="Histidine kinase" evidence="11">
    <location>
        <begin position="458"/>
        <end position="679"/>
    </location>
</feature>
<dbReference type="Pfam" id="PF02518">
    <property type="entry name" value="HATPase_c"/>
    <property type="match status" value="1"/>
</dbReference>
<keyword evidence="14" id="KW-1185">Reference proteome</keyword>
<evidence type="ECO:0000256" key="3">
    <source>
        <dbReference type="ARBA" id="ARBA00012438"/>
    </source>
</evidence>
<comment type="caution">
    <text evidence="13">The sequence shown here is derived from an EMBL/GenBank/DDBJ whole genome shotgun (WGS) entry which is preliminary data.</text>
</comment>
<dbReference type="PANTHER" id="PTHR45436">
    <property type="entry name" value="SENSOR HISTIDINE KINASE YKOH"/>
    <property type="match status" value="1"/>
</dbReference>
<accession>A0A369UMQ5</accession>
<keyword evidence="6 10" id="KW-0812">Transmembrane</keyword>
<dbReference type="GO" id="GO:0000155">
    <property type="term" value="F:phosphorelay sensor kinase activity"/>
    <property type="evidence" value="ECO:0007669"/>
    <property type="project" value="InterPro"/>
</dbReference>
<evidence type="ECO:0000256" key="9">
    <source>
        <dbReference type="ARBA" id="ARBA00023012"/>
    </source>
</evidence>
<dbReference type="SUPFAM" id="SSF55874">
    <property type="entry name" value="ATPase domain of HSP90 chaperone/DNA topoisomerase II/histidine kinase"/>
    <property type="match status" value="1"/>
</dbReference>
<evidence type="ECO:0000256" key="7">
    <source>
        <dbReference type="ARBA" id="ARBA00022777"/>
    </source>
</evidence>
<dbReference type="PROSITE" id="PS50109">
    <property type="entry name" value="HIS_KIN"/>
    <property type="match status" value="1"/>
</dbReference>
<dbReference type="PANTHER" id="PTHR45436:SF5">
    <property type="entry name" value="SENSOR HISTIDINE KINASE TRCS"/>
    <property type="match status" value="1"/>
</dbReference>
<dbReference type="GO" id="GO:0016020">
    <property type="term" value="C:membrane"/>
    <property type="evidence" value="ECO:0007669"/>
    <property type="project" value="UniProtKB-SubCell"/>
</dbReference>
<dbReference type="Pfam" id="PF00512">
    <property type="entry name" value="HisKA"/>
    <property type="match status" value="1"/>
</dbReference>
<dbReference type="SMART" id="SM00387">
    <property type="entry name" value="HATPase_c"/>
    <property type="match status" value="1"/>
</dbReference>
<dbReference type="InterPro" id="IPR003660">
    <property type="entry name" value="HAMP_dom"/>
</dbReference>
<evidence type="ECO:0000256" key="10">
    <source>
        <dbReference type="SAM" id="Phobius"/>
    </source>
</evidence>
<dbReference type="RefSeq" id="WP_114845103.1">
    <property type="nucleotide sequence ID" value="NZ_JBHSPE010000008.1"/>
</dbReference>
<dbReference type="CDD" id="cd00082">
    <property type="entry name" value="HisKA"/>
    <property type="match status" value="1"/>
</dbReference>
<evidence type="ECO:0000256" key="5">
    <source>
        <dbReference type="ARBA" id="ARBA00022679"/>
    </source>
</evidence>
<evidence type="ECO:0000259" key="11">
    <source>
        <dbReference type="PROSITE" id="PS50109"/>
    </source>
</evidence>
<dbReference type="CDD" id="cd00075">
    <property type="entry name" value="HATPase"/>
    <property type="match status" value="1"/>
</dbReference>
<dbReference type="Proteomes" id="UP000253782">
    <property type="component" value="Unassembled WGS sequence"/>
</dbReference>
<keyword evidence="10" id="KW-0472">Membrane</keyword>
<evidence type="ECO:0000256" key="6">
    <source>
        <dbReference type="ARBA" id="ARBA00022692"/>
    </source>
</evidence>
<dbReference type="InterPro" id="IPR003594">
    <property type="entry name" value="HATPase_dom"/>
</dbReference>
<evidence type="ECO:0000259" key="12">
    <source>
        <dbReference type="PROSITE" id="PS50885"/>
    </source>
</evidence>
<gene>
    <name evidence="13" type="ORF">DVJ77_08805</name>
</gene>
<evidence type="ECO:0000313" key="13">
    <source>
        <dbReference type="EMBL" id="RDD81886.1"/>
    </source>
</evidence>
<dbReference type="SUPFAM" id="SSF47384">
    <property type="entry name" value="Homodimeric domain of signal transducing histidine kinase"/>
    <property type="match status" value="1"/>
</dbReference>
<dbReference type="Gene3D" id="2.60.40.1190">
    <property type="match status" value="1"/>
</dbReference>
<organism evidence="13 14">
    <name type="scientific">Dyella tabacisoli</name>
    <dbReference type="NCBI Taxonomy" id="2282381"/>
    <lineage>
        <taxon>Bacteria</taxon>
        <taxon>Pseudomonadati</taxon>
        <taxon>Pseudomonadota</taxon>
        <taxon>Gammaproteobacteria</taxon>
        <taxon>Lysobacterales</taxon>
        <taxon>Rhodanobacteraceae</taxon>
        <taxon>Dyella</taxon>
    </lineage>
</organism>
<dbReference type="AlphaFoldDB" id="A0A369UMQ5"/>
<dbReference type="EC" id="2.7.13.3" evidence="3"/>
<dbReference type="Gene3D" id="1.10.287.130">
    <property type="match status" value="1"/>
</dbReference>
<proteinExistence type="predicted"/>
<evidence type="ECO:0000256" key="1">
    <source>
        <dbReference type="ARBA" id="ARBA00000085"/>
    </source>
</evidence>
<reference evidence="13 14" key="1">
    <citation type="submission" date="2018-07" db="EMBL/GenBank/DDBJ databases">
        <title>Dyella tabacisoli L4-6T, whole genome shotgun sequence.</title>
        <authorList>
            <person name="Zhou X.-K."/>
            <person name="Li W.-J."/>
            <person name="Duan Y.-Q."/>
        </authorList>
    </citation>
    <scope>NUCLEOTIDE SEQUENCE [LARGE SCALE GENOMIC DNA]</scope>
    <source>
        <strain evidence="13 14">L4-6</strain>
    </source>
</reference>
<keyword evidence="4" id="KW-0597">Phosphoprotein</keyword>
<evidence type="ECO:0000256" key="2">
    <source>
        <dbReference type="ARBA" id="ARBA00004370"/>
    </source>
</evidence>
<dbReference type="Gene3D" id="6.10.340.10">
    <property type="match status" value="1"/>
</dbReference>
<dbReference type="InterPro" id="IPR005467">
    <property type="entry name" value="His_kinase_dom"/>
</dbReference>
<comment type="catalytic activity">
    <reaction evidence="1">
        <text>ATP + protein L-histidine = ADP + protein N-phospho-L-histidine.</text>
        <dbReference type="EC" id="2.7.13.3"/>
    </reaction>
</comment>
<evidence type="ECO:0000313" key="14">
    <source>
        <dbReference type="Proteomes" id="UP000253782"/>
    </source>
</evidence>
<dbReference type="EMBL" id="QQAH01000008">
    <property type="protein sequence ID" value="RDD81886.1"/>
    <property type="molecule type" value="Genomic_DNA"/>
</dbReference>
<feature type="domain" description="HAMP" evidence="12">
    <location>
        <begin position="390"/>
        <end position="450"/>
    </location>
</feature>
<dbReference type="InterPro" id="IPR036097">
    <property type="entry name" value="HisK_dim/P_sf"/>
</dbReference>
<dbReference type="OrthoDB" id="6735159at2"/>
<keyword evidence="7" id="KW-0418">Kinase</keyword>
<dbReference type="InterPro" id="IPR003661">
    <property type="entry name" value="HisK_dim/P_dom"/>
</dbReference>
<dbReference type="Gene3D" id="3.30.565.10">
    <property type="entry name" value="Histidine kinase-like ATPase, C-terminal domain"/>
    <property type="match status" value="1"/>
</dbReference>
<name>A0A369UMQ5_9GAMM</name>
<evidence type="ECO:0000256" key="8">
    <source>
        <dbReference type="ARBA" id="ARBA00022989"/>
    </source>
</evidence>
<dbReference type="InterPro" id="IPR050428">
    <property type="entry name" value="TCS_sensor_his_kinase"/>
</dbReference>